<feature type="transmembrane region" description="Helical" evidence="1">
    <location>
        <begin position="57"/>
        <end position="77"/>
    </location>
</feature>
<keyword evidence="1" id="KW-0812">Transmembrane</keyword>
<protein>
    <submittedName>
        <fullName evidence="2">Uncharacterized protein</fullName>
    </submittedName>
</protein>
<feature type="transmembrane region" description="Helical" evidence="1">
    <location>
        <begin position="98"/>
        <end position="119"/>
    </location>
</feature>
<name>A0ABW8H8E9_9ACTN</name>
<keyword evidence="1" id="KW-0472">Membrane</keyword>
<dbReference type="Proteomes" id="UP001617907">
    <property type="component" value="Unassembled WGS sequence"/>
</dbReference>
<organism evidence="2 3">
    <name type="scientific">Streptomyces ardesiacus</name>
    <dbReference type="NCBI Taxonomy" id="285564"/>
    <lineage>
        <taxon>Bacteria</taxon>
        <taxon>Bacillati</taxon>
        <taxon>Actinomycetota</taxon>
        <taxon>Actinomycetes</taxon>
        <taxon>Kitasatosporales</taxon>
        <taxon>Streptomycetaceae</taxon>
        <taxon>Streptomyces</taxon>
    </lineage>
</organism>
<accession>A0ABW8H8E9</accession>
<evidence type="ECO:0000256" key="1">
    <source>
        <dbReference type="SAM" id="Phobius"/>
    </source>
</evidence>
<feature type="transmembrane region" description="Helical" evidence="1">
    <location>
        <begin position="33"/>
        <end position="51"/>
    </location>
</feature>
<keyword evidence="1" id="KW-1133">Transmembrane helix</keyword>
<sequence length="121" mass="13090">MRNSPWWWLFSAIGIVLWFAVMLPAMPTRKHKALVSLGPVLTLVPLAAYSLKAGEPFTELLPIYCALVVSVPLGVLGHRRALREVLADPDVPYGEATGPWTLQAACSMAVLIGLAVYYVGG</sequence>
<evidence type="ECO:0000313" key="3">
    <source>
        <dbReference type="Proteomes" id="UP001617907"/>
    </source>
</evidence>
<gene>
    <name evidence="2" type="ORF">ACIQFM_11960</name>
</gene>
<evidence type="ECO:0000313" key="2">
    <source>
        <dbReference type="EMBL" id="MFJ6036963.1"/>
    </source>
</evidence>
<keyword evidence="3" id="KW-1185">Reference proteome</keyword>
<dbReference type="RefSeq" id="WP_350889504.1">
    <property type="nucleotide sequence ID" value="NZ_JBEOTR010000002.1"/>
</dbReference>
<dbReference type="EMBL" id="JBIVPC010000006">
    <property type="protein sequence ID" value="MFJ6036963.1"/>
    <property type="molecule type" value="Genomic_DNA"/>
</dbReference>
<proteinExistence type="predicted"/>
<reference evidence="2 3" key="1">
    <citation type="submission" date="2024-10" db="EMBL/GenBank/DDBJ databases">
        <title>The Natural Products Discovery Center: Release of the First 8490 Sequenced Strains for Exploring Actinobacteria Biosynthetic Diversity.</title>
        <authorList>
            <person name="Kalkreuter E."/>
            <person name="Kautsar S.A."/>
            <person name="Yang D."/>
            <person name="Bader C.D."/>
            <person name="Teijaro C.N."/>
            <person name="Fluegel L."/>
            <person name="Davis C.M."/>
            <person name="Simpson J.R."/>
            <person name="Lauterbach L."/>
            <person name="Steele A.D."/>
            <person name="Gui C."/>
            <person name="Meng S."/>
            <person name="Li G."/>
            <person name="Viehrig K."/>
            <person name="Ye F."/>
            <person name="Su P."/>
            <person name="Kiefer A.F."/>
            <person name="Nichols A."/>
            <person name="Cepeda A.J."/>
            <person name="Yan W."/>
            <person name="Fan B."/>
            <person name="Jiang Y."/>
            <person name="Adhikari A."/>
            <person name="Zheng C.-J."/>
            <person name="Schuster L."/>
            <person name="Cowan T.M."/>
            <person name="Smanski M.J."/>
            <person name="Chevrette M.G."/>
            <person name="De Carvalho L.P.S."/>
            <person name="Shen B."/>
        </authorList>
    </citation>
    <scope>NUCLEOTIDE SEQUENCE [LARGE SCALE GENOMIC DNA]</scope>
    <source>
        <strain evidence="2 3">NPDC093086</strain>
    </source>
</reference>
<comment type="caution">
    <text evidence="2">The sequence shown here is derived from an EMBL/GenBank/DDBJ whole genome shotgun (WGS) entry which is preliminary data.</text>
</comment>
<feature type="transmembrane region" description="Helical" evidence="1">
    <location>
        <begin position="6"/>
        <end position="26"/>
    </location>
</feature>